<protein>
    <submittedName>
        <fullName evidence="2">Transcriptional regulator</fullName>
    </submittedName>
</protein>
<organism evidence="2 3">
    <name type="scientific">Pseudomonas cedrina</name>
    <dbReference type="NCBI Taxonomy" id="651740"/>
    <lineage>
        <taxon>Bacteria</taxon>
        <taxon>Pseudomonadati</taxon>
        <taxon>Pseudomonadota</taxon>
        <taxon>Gammaproteobacteria</taxon>
        <taxon>Pseudomonadales</taxon>
        <taxon>Pseudomonadaceae</taxon>
        <taxon>Pseudomonas</taxon>
    </lineage>
</organism>
<dbReference type="SUPFAM" id="SSF47413">
    <property type="entry name" value="lambda repressor-like DNA-binding domains"/>
    <property type="match status" value="1"/>
</dbReference>
<dbReference type="AlphaFoldDB" id="A0A2S9E2F8"/>
<evidence type="ECO:0000313" key="3">
    <source>
        <dbReference type="Proteomes" id="UP000239458"/>
    </source>
</evidence>
<name>A0A2S9E2F8_PSECE</name>
<accession>A0A2S9E2F8</accession>
<proteinExistence type="predicted"/>
<dbReference type="InterPro" id="IPR010982">
    <property type="entry name" value="Lambda_DNA-bd_dom_sf"/>
</dbReference>
<evidence type="ECO:0000313" key="2">
    <source>
        <dbReference type="EMBL" id="PRC09021.1"/>
    </source>
</evidence>
<dbReference type="Gene3D" id="1.10.260.40">
    <property type="entry name" value="lambda repressor-like DNA-binding domains"/>
    <property type="match status" value="1"/>
</dbReference>
<sequence>MNRIREIREAAGIRQSDLYRKLKWGQSRIANYESGERTPSLSDARLIVSALNDLGASCDLAQAFPEPDQSAA</sequence>
<dbReference type="RefSeq" id="WP_105225722.1">
    <property type="nucleotide sequence ID" value="NZ_PCQE01000004.1"/>
</dbReference>
<evidence type="ECO:0000259" key="1">
    <source>
        <dbReference type="PROSITE" id="PS50943"/>
    </source>
</evidence>
<dbReference type="Pfam" id="PF01381">
    <property type="entry name" value="HTH_3"/>
    <property type="match status" value="1"/>
</dbReference>
<dbReference type="Proteomes" id="UP000239458">
    <property type="component" value="Unassembled WGS sequence"/>
</dbReference>
<reference evidence="2 3" key="1">
    <citation type="submission" date="2017-09" db="EMBL/GenBank/DDBJ databases">
        <title>Genomic, metabolic, and phenotypic characteristics of bacterial isolates from the natural microbiome of the model nematode Caenorhabditis elegans.</title>
        <authorList>
            <person name="Zimmermann J."/>
            <person name="Obeng N."/>
            <person name="Yang W."/>
            <person name="Obeng O."/>
            <person name="Kissoyan K."/>
            <person name="Pees B."/>
            <person name="Dirksen P."/>
            <person name="Hoppner M."/>
            <person name="Franke A."/>
            <person name="Rosenstiel P."/>
            <person name="Leippe M."/>
            <person name="Dierking K."/>
            <person name="Kaleta C."/>
            <person name="Schulenburg H."/>
        </authorList>
    </citation>
    <scope>NUCLEOTIDE SEQUENCE [LARGE SCALE GENOMIC DNA]</scope>
    <source>
        <strain evidence="2 3">MYb184</strain>
    </source>
</reference>
<gene>
    <name evidence="2" type="ORF">CQ006_04740</name>
</gene>
<dbReference type="PROSITE" id="PS50943">
    <property type="entry name" value="HTH_CROC1"/>
    <property type="match status" value="1"/>
</dbReference>
<dbReference type="InterPro" id="IPR001387">
    <property type="entry name" value="Cro/C1-type_HTH"/>
</dbReference>
<dbReference type="GO" id="GO:0003677">
    <property type="term" value="F:DNA binding"/>
    <property type="evidence" value="ECO:0007669"/>
    <property type="project" value="InterPro"/>
</dbReference>
<dbReference type="EMBL" id="PCQE01000004">
    <property type="protein sequence ID" value="PRC09021.1"/>
    <property type="molecule type" value="Genomic_DNA"/>
</dbReference>
<feature type="domain" description="HTH cro/C1-type" evidence="1">
    <location>
        <begin position="4"/>
        <end position="52"/>
    </location>
</feature>
<dbReference type="CDD" id="cd00093">
    <property type="entry name" value="HTH_XRE"/>
    <property type="match status" value="1"/>
</dbReference>
<comment type="caution">
    <text evidence="2">The sequence shown here is derived from an EMBL/GenBank/DDBJ whole genome shotgun (WGS) entry which is preliminary data.</text>
</comment>
<dbReference type="SMART" id="SM00530">
    <property type="entry name" value="HTH_XRE"/>
    <property type="match status" value="1"/>
</dbReference>